<keyword evidence="8" id="KW-1185">Reference proteome</keyword>
<dbReference type="InterPro" id="IPR011330">
    <property type="entry name" value="Glyco_hydro/deAcase_b/a-brl"/>
</dbReference>
<keyword evidence="4" id="KW-0460">Magnesium</keyword>
<proteinExistence type="predicted"/>
<dbReference type="GO" id="GO:0016787">
    <property type="term" value="F:hydrolase activity"/>
    <property type="evidence" value="ECO:0007669"/>
    <property type="project" value="UniProtKB-KW"/>
</dbReference>
<dbReference type="OrthoDB" id="9774177at2"/>
<feature type="compositionally biased region" description="Basic and acidic residues" evidence="6">
    <location>
        <begin position="1"/>
        <end position="12"/>
    </location>
</feature>
<evidence type="ECO:0000256" key="3">
    <source>
        <dbReference type="ARBA" id="ARBA00022801"/>
    </source>
</evidence>
<dbReference type="AlphaFoldDB" id="A0A4R4YHI3"/>
<keyword evidence="2" id="KW-0479">Metal-binding</keyword>
<dbReference type="PANTHER" id="PTHR31609:SF1">
    <property type="entry name" value="CARBOHYDRATE DEACETYLASE"/>
    <property type="match status" value="1"/>
</dbReference>
<protein>
    <submittedName>
        <fullName evidence="7">ChbG/HpnK family deacetylase</fullName>
    </submittedName>
</protein>
<evidence type="ECO:0000313" key="7">
    <source>
        <dbReference type="EMBL" id="TDD44325.1"/>
    </source>
</evidence>
<evidence type="ECO:0000256" key="1">
    <source>
        <dbReference type="ARBA" id="ARBA00001946"/>
    </source>
</evidence>
<accession>A0A4R4YHI3</accession>
<keyword evidence="3" id="KW-0378">Hydrolase</keyword>
<reference evidence="7 8" key="1">
    <citation type="submission" date="2019-03" db="EMBL/GenBank/DDBJ databases">
        <title>Draft genome sequences of novel Actinobacteria.</title>
        <authorList>
            <person name="Sahin N."/>
            <person name="Ay H."/>
            <person name="Saygin H."/>
        </authorList>
    </citation>
    <scope>NUCLEOTIDE SEQUENCE [LARGE SCALE GENOMIC DNA]</scope>
    <source>
        <strain evidence="7 8">CH32</strain>
    </source>
</reference>
<dbReference type="GO" id="GO:0019213">
    <property type="term" value="F:deacetylase activity"/>
    <property type="evidence" value="ECO:0007669"/>
    <property type="project" value="TreeGrafter"/>
</dbReference>
<evidence type="ECO:0000256" key="5">
    <source>
        <dbReference type="ARBA" id="ARBA00023277"/>
    </source>
</evidence>
<dbReference type="GO" id="GO:0005975">
    <property type="term" value="P:carbohydrate metabolic process"/>
    <property type="evidence" value="ECO:0007669"/>
    <property type="project" value="InterPro"/>
</dbReference>
<feature type="compositionally biased region" description="Low complexity" evidence="6">
    <location>
        <begin position="28"/>
        <end position="41"/>
    </location>
</feature>
<evidence type="ECO:0000256" key="2">
    <source>
        <dbReference type="ARBA" id="ARBA00022723"/>
    </source>
</evidence>
<keyword evidence="5" id="KW-0119">Carbohydrate metabolism</keyword>
<dbReference type="Proteomes" id="UP000295302">
    <property type="component" value="Unassembled WGS sequence"/>
</dbReference>
<dbReference type="PANTHER" id="PTHR31609">
    <property type="entry name" value="YDJC DEACETYLASE FAMILY MEMBER"/>
    <property type="match status" value="1"/>
</dbReference>
<organism evidence="7 8">
    <name type="scientific">Nonomuraea terrae</name>
    <dbReference type="NCBI Taxonomy" id="2530383"/>
    <lineage>
        <taxon>Bacteria</taxon>
        <taxon>Bacillati</taxon>
        <taxon>Actinomycetota</taxon>
        <taxon>Actinomycetes</taxon>
        <taxon>Streptosporangiales</taxon>
        <taxon>Streptosporangiaceae</taxon>
        <taxon>Nonomuraea</taxon>
    </lineage>
</organism>
<sequence>MRVPVRPDDDRRPRRAPHLRPVRDPARGGRAAARGGRADGASPMTRRLVITADDLGREPGTTEVIAALLAEGHVTATTLICVSPIAEQAANQVGKLGVVPRLHVTLTSERGIPRWRPLDAATSLVDPDGTLTDDPLTLGARGELHDVLQEADAQLRWMRDRGLVPEAADSHAGTLYGLHGRSWLAGTLEWCARHDLAFRLPRDPVPYVGGPLPPPLAAAHERAVALADALGVPIPQTIATNRRTAQELGRYAQLRDDYLRRLASLPEGTSELFLHPSREDAVTGPDGIVRTWETRLLRDPAWHNALESEDVEVVAGWWT</sequence>
<comment type="caution">
    <text evidence="7">The sequence shown here is derived from an EMBL/GenBank/DDBJ whole genome shotgun (WGS) entry which is preliminary data.</text>
</comment>
<evidence type="ECO:0000256" key="4">
    <source>
        <dbReference type="ARBA" id="ARBA00022842"/>
    </source>
</evidence>
<dbReference type="GO" id="GO:0046872">
    <property type="term" value="F:metal ion binding"/>
    <property type="evidence" value="ECO:0007669"/>
    <property type="project" value="UniProtKB-KW"/>
</dbReference>
<dbReference type="Gene3D" id="3.20.20.370">
    <property type="entry name" value="Glycoside hydrolase/deacetylase"/>
    <property type="match status" value="1"/>
</dbReference>
<feature type="region of interest" description="Disordered" evidence="6">
    <location>
        <begin position="1"/>
        <end position="44"/>
    </location>
</feature>
<dbReference type="EMBL" id="SMKQ01000102">
    <property type="protein sequence ID" value="TDD44325.1"/>
    <property type="molecule type" value="Genomic_DNA"/>
</dbReference>
<comment type="cofactor">
    <cofactor evidence="1">
        <name>Mg(2+)</name>
        <dbReference type="ChEBI" id="CHEBI:18420"/>
    </cofactor>
</comment>
<name>A0A4R4YHI3_9ACTN</name>
<evidence type="ECO:0000256" key="6">
    <source>
        <dbReference type="SAM" id="MobiDB-lite"/>
    </source>
</evidence>
<evidence type="ECO:0000313" key="8">
    <source>
        <dbReference type="Proteomes" id="UP000295302"/>
    </source>
</evidence>
<dbReference type="Pfam" id="PF04794">
    <property type="entry name" value="YdjC"/>
    <property type="match status" value="1"/>
</dbReference>
<dbReference type="SUPFAM" id="SSF88713">
    <property type="entry name" value="Glycoside hydrolase/deacetylase"/>
    <property type="match status" value="1"/>
</dbReference>
<gene>
    <name evidence="7" type="ORF">E1286_27465</name>
</gene>
<dbReference type="InterPro" id="IPR006879">
    <property type="entry name" value="YdjC-like"/>
</dbReference>